<proteinExistence type="predicted"/>
<dbReference type="OrthoDB" id="7692063at2759"/>
<accession>A0A6H5J813</accession>
<dbReference type="PANTHER" id="PTHR10492">
    <property type="match status" value="1"/>
</dbReference>
<organism evidence="1 2">
    <name type="scientific">Trichogramma brassicae</name>
    <dbReference type="NCBI Taxonomy" id="86971"/>
    <lineage>
        <taxon>Eukaryota</taxon>
        <taxon>Metazoa</taxon>
        <taxon>Ecdysozoa</taxon>
        <taxon>Arthropoda</taxon>
        <taxon>Hexapoda</taxon>
        <taxon>Insecta</taxon>
        <taxon>Pterygota</taxon>
        <taxon>Neoptera</taxon>
        <taxon>Endopterygota</taxon>
        <taxon>Hymenoptera</taxon>
        <taxon>Apocrita</taxon>
        <taxon>Proctotrupomorpha</taxon>
        <taxon>Chalcidoidea</taxon>
        <taxon>Trichogrammatidae</taxon>
        <taxon>Trichogramma</taxon>
    </lineage>
</organism>
<evidence type="ECO:0000313" key="2">
    <source>
        <dbReference type="Proteomes" id="UP000479190"/>
    </source>
</evidence>
<gene>
    <name evidence="1" type="ORF">TBRA_LOCUS15877</name>
</gene>
<dbReference type="Proteomes" id="UP000479190">
    <property type="component" value="Unassembled WGS sequence"/>
</dbReference>
<evidence type="ECO:0008006" key="3">
    <source>
        <dbReference type="Google" id="ProtNLM"/>
    </source>
</evidence>
<evidence type="ECO:0000313" key="1">
    <source>
        <dbReference type="EMBL" id="CAB0044289.1"/>
    </source>
</evidence>
<name>A0A6H5J813_9HYME</name>
<sequence>MSKRILNVIILTMYLKSLTIYQSRVIITVLETVDQFISAEIPDQTSNPKLFEIVTKNMIHGPCADWCIKDGKCTKKFPKQYNDETKMDENGYPNYRRRNNTHAMINGTKVDNRWVVPYCPKLIQMFNCHMNIEIVTSIRSVKYIYKYVTKGHDAANVTIEEHPDQRIIDHDEIKSFLIRDM</sequence>
<protein>
    <recommendedName>
        <fullName evidence="3">Helitron helicase-like domain-containing protein</fullName>
    </recommendedName>
</protein>
<dbReference type="EMBL" id="CADCXV010001426">
    <property type="protein sequence ID" value="CAB0044289.1"/>
    <property type="molecule type" value="Genomic_DNA"/>
</dbReference>
<keyword evidence="2" id="KW-1185">Reference proteome</keyword>
<reference evidence="1 2" key="1">
    <citation type="submission" date="2020-02" db="EMBL/GenBank/DDBJ databases">
        <authorList>
            <person name="Ferguson B K."/>
        </authorList>
    </citation>
    <scope>NUCLEOTIDE SEQUENCE [LARGE SCALE GENOMIC DNA]</scope>
</reference>
<dbReference type="PANTHER" id="PTHR10492:SF57">
    <property type="entry name" value="ATP-DEPENDENT DNA HELICASE"/>
    <property type="match status" value="1"/>
</dbReference>
<dbReference type="AlphaFoldDB" id="A0A6H5J813"/>